<reference evidence="1 2" key="1">
    <citation type="submission" date="2016-08" db="EMBL/GenBank/DDBJ databases">
        <title>Genomes of anaerobic fungi encode conserved fungal cellulosomes for biomass hydrolysis.</title>
        <authorList>
            <consortium name="DOE Joint Genome Institute"/>
            <person name="Haitjema C.H."/>
            <person name="Gilmore S.P."/>
            <person name="Henske J.K."/>
            <person name="Solomon K.V."/>
            <person name="De Groot R."/>
            <person name="Kuo A."/>
            <person name="Mondo S.J."/>
            <person name="Salamov A.A."/>
            <person name="Labutti K."/>
            <person name="Zhao Z."/>
            <person name="Chiniquy J."/>
            <person name="Barry K."/>
            <person name="Brewer H.M."/>
            <person name="Purvine S.O."/>
            <person name="Wright A.T."/>
            <person name="Boxma B."/>
            <person name="Van Alen T."/>
            <person name="Hackstein J.H."/>
            <person name="Baker S.E."/>
            <person name="Grigoriev I.V."/>
            <person name="O'Malley M.A."/>
        </authorList>
    </citation>
    <scope>NUCLEOTIDE SEQUENCE [LARGE SCALE GENOMIC DNA]</scope>
    <source>
        <strain evidence="2">finn</strain>
    </source>
</reference>
<gene>
    <name evidence="1" type="ORF">BCR36DRAFT_369421</name>
</gene>
<dbReference type="Proteomes" id="UP000193719">
    <property type="component" value="Unassembled WGS sequence"/>
</dbReference>
<keyword evidence="2" id="KW-1185">Reference proteome</keyword>
<evidence type="ECO:0000313" key="2">
    <source>
        <dbReference type="Proteomes" id="UP000193719"/>
    </source>
</evidence>
<protein>
    <submittedName>
        <fullName evidence="1">Uncharacterized protein</fullName>
    </submittedName>
</protein>
<dbReference type="EMBL" id="MCFH01000015">
    <property type="protein sequence ID" value="ORX52628.1"/>
    <property type="molecule type" value="Genomic_DNA"/>
</dbReference>
<accession>A0A1Y1VD90</accession>
<dbReference type="AlphaFoldDB" id="A0A1Y1VD90"/>
<dbReference type="OrthoDB" id="2181368at2759"/>
<proteinExistence type="predicted"/>
<comment type="caution">
    <text evidence="1">The sequence shown here is derived from an EMBL/GenBank/DDBJ whole genome shotgun (WGS) entry which is preliminary data.</text>
</comment>
<evidence type="ECO:0000313" key="1">
    <source>
        <dbReference type="EMBL" id="ORX52628.1"/>
    </source>
</evidence>
<organism evidence="1 2">
    <name type="scientific">Piromyces finnis</name>
    <dbReference type="NCBI Taxonomy" id="1754191"/>
    <lineage>
        <taxon>Eukaryota</taxon>
        <taxon>Fungi</taxon>
        <taxon>Fungi incertae sedis</taxon>
        <taxon>Chytridiomycota</taxon>
        <taxon>Chytridiomycota incertae sedis</taxon>
        <taxon>Neocallimastigomycetes</taxon>
        <taxon>Neocallimastigales</taxon>
        <taxon>Neocallimastigaceae</taxon>
        <taxon>Piromyces</taxon>
    </lineage>
</organism>
<sequence>MEVNDFDLKNTVYNILLFFIKGYYSSCDSHYCWYCIYNNCIKNKKGKDKYKYVEDLKKIYTCFEQLQEFLDQKINSRCNEQRYIKKFFYPESTKKYLESKYMLQGLQDHEKLLIVSMKGFSSKCQKISQLNQEKIRSAEPTIYKITEFENCFFKNYSVKNFEWNFNSNNKGKEPEKEKKNKKENVLYYFIIFSEKTKKIKISDIFKFVTDKELYKRDESVIRYNYLDFILGKENDLKYYMDALLEKNNKKNKNPKYRENFQFDINFYELDITKDKQKNLNSSIQNQNNDDSSCSYNPN</sequence>
<name>A0A1Y1VD90_9FUNG</name>
<reference evidence="1 2" key="2">
    <citation type="submission" date="2016-08" db="EMBL/GenBank/DDBJ databases">
        <title>Pervasive Adenine N6-methylation of Active Genes in Fungi.</title>
        <authorList>
            <consortium name="DOE Joint Genome Institute"/>
            <person name="Mondo S.J."/>
            <person name="Dannebaum R.O."/>
            <person name="Kuo R.C."/>
            <person name="Labutti K."/>
            <person name="Haridas S."/>
            <person name="Kuo A."/>
            <person name="Salamov A."/>
            <person name="Ahrendt S.R."/>
            <person name="Lipzen A."/>
            <person name="Sullivan W."/>
            <person name="Andreopoulos W.B."/>
            <person name="Clum A."/>
            <person name="Lindquist E."/>
            <person name="Daum C."/>
            <person name="Ramamoorthy G.K."/>
            <person name="Gryganskyi A."/>
            <person name="Culley D."/>
            <person name="Magnuson J.K."/>
            <person name="James T.Y."/>
            <person name="O'Malley M.A."/>
            <person name="Stajich J.E."/>
            <person name="Spatafora J.W."/>
            <person name="Visel A."/>
            <person name="Grigoriev I.V."/>
        </authorList>
    </citation>
    <scope>NUCLEOTIDE SEQUENCE [LARGE SCALE GENOMIC DNA]</scope>
    <source>
        <strain evidence="2">finn</strain>
    </source>
</reference>